<dbReference type="InterPro" id="IPR012337">
    <property type="entry name" value="RNaseH-like_sf"/>
</dbReference>
<gene>
    <name evidence="2" type="ORF">P167DRAFT_589292</name>
</gene>
<evidence type="ECO:0000313" key="3">
    <source>
        <dbReference type="Proteomes" id="UP000277580"/>
    </source>
</evidence>
<dbReference type="OrthoDB" id="2423954at2759"/>
<proteinExistence type="predicted"/>
<feature type="compositionally biased region" description="Polar residues" evidence="1">
    <location>
        <begin position="239"/>
        <end position="253"/>
    </location>
</feature>
<dbReference type="Proteomes" id="UP000277580">
    <property type="component" value="Unassembled WGS sequence"/>
</dbReference>
<evidence type="ECO:0008006" key="4">
    <source>
        <dbReference type="Google" id="ProtNLM"/>
    </source>
</evidence>
<sequence>MTLKRANSHLRPLALANMILQRDNLRLDQTCLIFRYLYKYYSGLTQVEPIDIVKVSTSAIASLQKRWQKSDQWIMILSTILNPFEQPMPMPNDKVNLVPFNRRLQQLQPFHLASLVSKVYKELFQEYSPDIIPAFLSYFTYSVPFDTESFCTTVAVYRNQAQRNNIQPNLSSLWYLLLEIPELRHLSQLALQLFAVIPNSGSCERAFSQFGIIHNKLRNRLNSEKTTTLAKVKAHSKKQTSNNYPNSGSQAGQGLNLRKRLYETERSLSESFQVNSQQIPGADLDEESLLTPEDFESQAVRWLGDIARGDENPIGLEEENTL</sequence>
<dbReference type="SUPFAM" id="SSF53098">
    <property type="entry name" value="Ribonuclease H-like"/>
    <property type="match status" value="1"/>
</dbReference>
<keyword evidence="3" id="KW-1185">Reference proteome</keyword>
<name>A0A3N4KN71_9PEZI</name>
<reference evidence="2 3" key="1">
    <citation type="journal article" date="2018" name="Nat. Ecol. Evol.">
        <title>Pezizomycetes genomes reveal the molecular basis of ectomycorrhizal truffle lifestyle.</title>
        <authorList>
            <person name="Murat C."/>
            <person name="Payen T."/>
            <person name="Noel B."/>
            <person name="Kuo A."/>
            <person name="Morin E."/>
            <person name="Chen J."/>
            <person name="Kohler A."/>
            <person name="Krizsan K."/>
            <person name="Balestrini R."/>
            <person name="Da Silva C."/>
            <person name="Montanini B."/>
            <person name="Hainaut M."/>
            <person name="Levati E."/>
            <person name="Barry K.W."/>
            <person name="Belfiori B."/>
            <person name="Cichocki N."/>
            <person name="Clum A."/>
            <person name="Dockter R.B."/>
            <person name="Fauchery L."/>
            <person name="Guy J."/>
            <person name="Iotti M."/>
            <person name="Le Tacon F."/>
            <person name="Lindquist E.A."/>
            <person name="Lipzen A."/>
            <person name="Malagnac F."/>
            <person name="Mello A."/>
            <person name="Molinier V."/>
            <person name="Miyauchi S."/>
            <person name="Poulain J."/>
            <person name="Riccioni C."/>
            <person name="Rubini A."/>
            <person name="Sitrit Y."/>
            <person name="Splivallo R."/>
            <person name="Traeger S."/>
            <person name="Wang M."/>
            <person name="Zifcakova L."/>
            <person name="Wipf D."/>
            <person name="Zambonelli A."/>
            <person name="Paolocci F."/>
            <person name="Nowrousian M."/>
            <person name="Ottonello S."/>
            <person name="Baldrian P."/>
            <person name="Spatafora J.W."/>
            <person name="Henrissat B."/>
            <person name="Nagy L.G."/>
            <person name="Aury J.M."/>
            <person name="Wincker P."/>
            <person name="Grigoriev I.V."/>
            <person name="Bonfante P."/>
            <person name="Martin F.M."/>
        </authorList>
    </citation>
    <scope>NUCLEOTIDE SEQUENCE [LARGE SCALE GENOMIC DNA]</scope>
    <source>
        <strain evidence="2 3">CCBAS932</strain>
    </source>
</reference>
<dbReference type="InParanoid" id="A0A3N4KN71"/>
<organism evidence="2 3">
    <name type="scientific">Morchella conica CCBAS932</name>
    <dbReference type="NCBI Taxonomy" id="1392247"/>
    <lineage>
        <taxon>Eukaryota</taxon>
        <taxon>Fungi</taxon>
        <taxon>Dikarya</taxon>
        <taxon>Ascomycota</taxon>
        <taxon>Pezizomycotina</taxon>
        <taxon>Pezizomycetes</taxon>
        <taxon>Pezizales</taxon>
        <taxon>Morchellaceae</taxon>
        <taxon>Morchella</taxon>
    </lineage>
</organism>
<protein>
    <recommendedName>
        <fullName evidence="4">HAT C-terminal dimerisation domain-containing protein</fullName>
    </recommendedName>
</protein>
<evidence type="ECO:0000256" key="1">
    <source>
        <dbReference type="SAM" id="MobiDB-lite"/>
    </source>
</evidence>
<feature type="region of interest" description="Disordered" evidence="1">
    <location>
        <begin position="234"/>
        <end position="255"/>
    </location>
</feature>
<dbReference type="AlphaFoldDB" id="A0A3N4KN71"/>
<dbReference type="EMBL" id="ML119132">
    <property type="protein sequence ID" value="RPB11977.1"/>
    <property type="molecule type" value="Genomic_DNA"/>
</dbReference>
<evidence type="ECO:0000313" key="2">
    <source>
        <dbReference type="EMBL" id="RPB11977.1"/>
    </source>
</evidence>
<accession>A0A3N4KN71</accession>